<organism evidence="1 2">
    <name type="scientific">Salix udensis</name>
    <dbReference type="NCBI Taxonomy" id="889485"/>
    <lineage>
        <taxon>Eukaryota</taxon>
        <taxon>Viridiplantae</taxon>
        <taxon>Streptophyta</taxon>
        <taxon>Embryophyta</taxon>
        <taxon>Tracheophyta</taxon>
        <taxon>Spermatophyta</taxon>
        <taxon>Magnoliopsida</taxon>
        <taxon>eudicotyledons</taxon>
        <taxon>Gunneridae</taxon>
        <taxon>Pentapetalae</taxon>
        <taxon>rosids</taxon>
        <taxon>fabids</taxon>
        <taxon>Malpighiales</taxon>
        <taxon>Salicaceae</taxon>
        <taxon>Saliceae</taxon>
        <taxon>Salix</taxon>
    </lineage>
</organism>
<evidence type="ECO:0000313" key="2">
    <source>
        <dbReference type="Proteomes" id="UP001162972"/>
    </source>
</evidence>
<dbReference type="EMBL" id="JAPFFJ010000005">
    <property type="protein sequence ID" value="KAJ6427158.1"/>
    <property type="molecule type" value="Genomic_DNA"/>
</dbReference>
<dbReference type="Proteomes" id="UP001162972">
    <property type="component" value="Chromosome 1"/>
</dbReference>
<reference evidence="1 2" key="1">
    <citation type="journal article" date="2023" name="Int. J. Mol. Sci.">
        <title>De Novo Assembly and Annotation of 11 Diverse Shrub Willow (Salix) Genomes Reveals Novel Gene Organization in Sex-Linked Regions.</title>
        <authorList>
            <person name="Hyden B."/>
            <person name="Feng K."/>
            <person name="Yates T.B."/>
            <person name="Jawdy S."/>
            <person name="Cereghino C."/>
            <person name="Smart L.B."/>
            <person name="Muchero W."/>
        </authorList>
    </citation>
    <scope>NUCLEOTIDE SEQUENCE [LARGE SCALE GENOMIC DNA]</scope>
    <source>
        <tissue evidence="1">Shoot tip</tissue>
    </source>
</reference>
<gene>
    <name evidence="1" type="ORF">OIU84_022712</name>
</gene>
<comment type="caution">
    <text evidence="1">The sequence shown here is derived from an EMBL/GenBank/DDBJ whole genome shotgun (WGS) entry which is preliminary data.</text>
</comment>
<sequence>MFDLYHEHRQLTATHKKPMKKYATFLRNHRRPLDHQSFVFNPKEEEDNS</sequence>
<dbReference type="AlphaFoldDB" id="A0AAD6KPN5"/>
<protein>
    <submittedName>
        <fullName evidence="1">Uncharacterized protein</fullName>
    </submittedName>
</protein>
<name>A0AAD6KPN5_9ROSI</name>
<keyword evidence="2" id="KW-1185">Reference proteome</keyword>
<accession>A0AAD6KPN5</accession>
<evidence type="ECO:0000313" key="1">
    <source>
        <dbReference type="EMBL" id="KAJ6427158.1"/>
    </source>
</evidence>
<proteinExistence type="predicted"/>